<organism evidence="1 2">
    <name type="scientific">Meloidogyne enterolobii</name>
    <name type="common">Root-knot nematode worm</name>
    <name type="synonym">Meloidogyne mayaguensis</name>
    <dbReference type="NCBI Taxonomy" id="390850"/>
    <lineage>
        <taxon>Eukaryota</taxon>
        <taxon>Metazoa</taxon>
        <taxon>Ecdysozoa</taxon>
        <taxon>Nematoda</taxon>
        <taxon>Chromadorea</taxon>
        <taxon>Rhabditida</taxon>
        <taxon>Tylenchina</taxon>
        <taxon>Tylenchomorpha</taxon>
        <taxon>Tylenchoidea</taxon>
        <taxon>Meloidogynidae</taxon>
        <taxon>Meloidogyninae</taxon>
        <taxon>Meloidogyne</taxon>
    </lineage>
</organism>
<protein>
    <submittedName>
        <fullName evidence="1">Uncharacterized protein</fullName>
    </submittedName>
</protein>
<reference evidence="1 2" key="1">
    <citation type="submission" date="2020-08" db="EMBL/GenBank/DDBJ databases">
        <authorList>
            <person name="Koutsovoulos G."/>
            <person name="Danchin GJ E."/>
        </authorList>
    </citation>
    <scope>NUCLEOTIDE SEQUENCE [LARGE SCALE GENOMIC DNA]</scope>
</reference>
<dbReference type="Proteomes" id="UP000580250">
    <property type="component" value="Unassembled WGS sequence"/>
</dbReference>
<evidence type="ECO:0000313" key="2">
    <source>
        <dbReference type="Proteomes" id="UP000580250"/>
    </source>
</evidence>
<dbReference type="AlphaFoldDB" id="A0A6V7VC31"/>
<proteinExistence type="predicted"/>
<comment type="caution">
    <text evidence="1">The sequence shown here is derived from an EMBL/GenBank/DDBJ whole genome shotgun (WGS) entry which is preliminary data.</text>
</comment>
<name>A0A6V7VC31_MELEN</name>
<sequence length="59" mass="6710">MEIVYSTPKQYPTASIFTNSPIFLVKLSRPELALQCATAWNTNFVLLFTLANTFEIKLI</sequence>
<dbReference type="EMBL" id="CAJEWN010000192">
    <property type="protein sequence ID" value="CAD2171904.1"/>
    <property type="molecule type" value="Genomic_DNA"/>
</dbReference>
<evidence type="ECO:0000313" key="1">
    <source>
        <dbReference type="EMBL" id="CAD2171904.1"/>
    </source>
</evidence>
<accession>A0A6V7VC31</accession>
<gene>
    <name evidence="1" type="ORF">MENT_LOCUS23428</name>
</gene>